<accession>B9TAM8</accession>
<feature type="domain" description="STAS" evidence="7">
    <location>
        <begin position="461"/>
        <end position="574"/>
    </location>
</feature>
<evidence type="ECO:0000313" key="9">
    <source>
        <dbReference type="Proteomes" id="UP000008311"/>
    </source>
</evidence>
<feature type="transmembrane region" description="Helical" evidence="6">
    <location>
        <begin position="351"/>
        <end position="383"/>
    </location>
</feature>
<evidence type="ECO:0000256" key="1">
    <source>
        <dbReference type="ARBA" id="ARBA00004141"/>
    </source>
</evidence>
<feature type="compositionally biased region" description="Basic and acidic residues" evidence="5">
    <location>
        <begin position="667"/>
        <end position="679"/>
    </location>
</feature>
<feature type="transmembrane region" description="Helical" evidence="6">
    <location>
        <begin position="404"/>
        <end position="435"/>
    </location>
</feature>
<feature type="region of interest" description="Disordered" evidence="5">
    <location>
        <begin position="638"/>
        <end position="679"/>
    </location>
</feature>
<evidence type="ECO:0000256" key="2">
    <source>
        <dbReference type="ARBA" id="ARBA00022692"/>
    </source>
</evidence>
<feature type="compositionally biased region" description="Basic and acidic residues" evidence="5">
    <location>
        <begin position="577"/>
        <end position="593"/>
    </location>
</feature>
<dbReference type="Proteomes" id="UP000008311">
    <property type="component" value="Unassembled WGS sequence"/>
</dbReference>
<feature type="compositionally biased region" description="Polar residues" evidence="5">
    <location>
        <begin position="654"/>
        <end position="663"/>
    </location>
</feature>
<dbReference type="GO" id="GO:0005886">
    <property type="term" value="C:plasma membrane"/>
    <property type="evidence" value="ECO:0000318"/>
    <property type="project" value="GO_Central"/>
</dbReference>
<feature type="transmembrane region" description="Helical" evidence="6">
    <location>
        <begin position="104"/>
        <end position="125"/>
    </location>
</feature>
<dbReference type="GO" id="GO:0055085">
    <property type="term" value="P:transmembrane transport"/>
    <property type="evidence" value="ECO:0000318"/>
    <property type="project" value="GO_Central"/>
</dbReference>
<feature type="transmembrane region" description="Helical" evidence="6">
    <location>
        <begin position="204"/>
        <end position="224"/>
    </location>
</feature>
<evidence type="ECO:0000313" key="8">
    <source>
        <dbReference type="EMBL" id="EEF27086.1"/>
    </source>
</evidence>
<keyword evidence="9" id="KW-1185">Reference proteome</keyword>
<dbReference type="PANTHER" id="PTHR11814">
    <property type="entry name" value="SULFATE TRANSPORTER"/>
    <property type="match status" value="1"/>
</dbReference>
<proteinExistence type="predicted"/>
<feature type="transmembrane region" description="Helical" evidence="6">
    <location>
        <begin position="275"/>
        <end position="299"/>
    </location>
</feature>
<sequence length="806" mass="87336">MYGSARVRIAVRRSTAMAVGQHAWSLRNRVPSIGWLKNYRREWLRPDIVAGLTAAAVVIPKAMAYATIAGLPVEVGLYTVFVPMVIYMVLGTSRPLSVSTTTTIAILAASAMHEIAPIATAGELLASTATLSLLVGLILILAFVLRLGFLANFISEPVLTGFKSGIALVIVLDQLPKLLGVHITKTGFFRDVWQIVEHLPQISLPTFVLALVILVLIFSLEKFLPRAPAPLLAVALGIAATALLGLDQLGVATVGHIERGLPSLIAPRTGLFAHLWPAAVGIALMSFTESIAAARAFAVAGEPRPQPNQELLALGLANAAGAIIGAMPAGGGTTQTAVNRKAGARTQLAELVTALGAAATLVFLAPLIALMPHAVLAAVVIAYSVDLISPRDFREILRVRRTEFFWALIAFLGVVFLGTLRGILVAVLASLIGLMHQAYNPPMYVLGRKRGSDVFRERSVERADDETWSGLLIVRVVGRAFFANASGIGERMLALMNEHKPKVLLLDCRALFDIEYTALKMLGEAEERARNDGVMLWLAGMEPEVAAMVRRSSLGETLGRERIFPTPADAQMLCAHAHEKSAQQMRDKTRNHSDDDDGDQIGDGPEHLLADRQQLPSQKPVHFLAPWARVREQLQYESQQQVEAEQRQQPAESIDQQSHQHQQAGGIDREGAAERAREAGRAHHAAAVLALVNFADDALQSVHRIFCGGLQRRAGRLVDIGGGDREQGHAVDVDGHALRDDVRADFARRAAFELILQAKCGTFGALGRRVAKDRRAKHEDGAIGHHQRCRRFLGTRARSVQQQRGE</sequence>
<gene>
    <name evidence="8" type="ORF">RCOM_0177230</name>
</gene>
<protein>
    <submittedName>
        <fullName evidence="8">Sulfate transporter, putative</fullName>
    </submittedName>
</protein>
<dbReference type="Gene3D" id="3.30.750.24">
    <property type="entry name" value="STAS domain"/>
    <property type="match status" value="1"/>
</dbReference>
<dbReference type="InterPro" id="IPR002645">
    <property type="entry name" value="STAS_dom"/>
</dbReference>
<dbReference type="CDD" id="cd07042">
    <property type="entry name" value="STAS_SulP_like_sulfate_transporter"/>
    <property type="match status" value="1"/>
</dbReference>
<dbReference type="EMBL" id="EQ975864">
    <property type="protein sequence ID" value="EEF27086.1"/>
    <property type="molecule type" value="Genomic_DNA"/>
</dbReference>
<dbReference type="Pfam" id="PF00916">
    <property type="entry name" value="Sulfate_transp"/>
    <property type="match status" value="1"/>
</dbReference>
<organism evidence="8 9">
    <name type="scientific">Ricinus communis</name>
    <name type="common">Castor bean</name>
    <dbReference type="NCBI Taxonomy" id="3988"/>
    <lineage>
        <taxon>Eukaryota</taxon>
        <taxon>Viridiplantae</taxon>
        <taxon>Streptophyta</taxon>
        <taxon>Embryophyta</taxon>
        <taxon>Tracheophyta</taxon>
        <taxon>Spermatophyta</taxon>
        <taxon>Magnoliopsida</taxon>
        <taxon>eudicotyledons</taxon>
        <taxon>Gunneridae</taxon>
        <taxon>Pentapetalae</taxon>
        <taxon>rosids</taxon>
        <taxon>fabids</taxon>
        <taxon>Malpighiales</taxon>
        <taxon>Euphorbiaceae</taxon>
        <taxon>Acalyphoideae</taxon>
        <taxon>Acalypheae</taxon>
        <taxon>Ricinus</taxon>
    </lineage>
</organism>
<feature type="transmembrane region" description="Helical" evidence="6">
    <location>
        <begin position="75"/>
        <end position="92"/>
    </location>
</feature>
<evidence type="ECO:0000256" key="3">
    <source>
        <dbReference type="ARBA" id="ARBA00022989"/>
    </source>
</evidence>
<keyword evidence="3 6" id="KW-1133">Transmembrane helix</keyword>
<evidence type="ECO:0000259" key="7">
    <source>
        <dbReference type="PROSITE" id="PS50801"/>
    </source>
</evidence>
<name>B9TAM8_RICCO</name>
<feature type="transmembrane region" description="Helical" evidence="6">
    <location>
        <begin position="131"/>
        <end position="154"/>
    </location>
</feature>
<feature type="region of interest" description="Disordered" evidence="5">
    <location>
        <begin position="577"/>
        <end position="606"/>
    </location>
</feature>
<keyword evidence="2 6" id="KW-0812">Transmembrane</keyword>
<comment type="subcellular location">
    <subcellularLocation>
        <location evidence="1">Membrane</location>
        <topology evidence="1">Multi-pass membrane protein</topology>
    </subcellularLocation>
</comment>
<dbReference type="InterPro" id="IPR001902">
    <property type="entry name" value="SLC26A/SulP_fam"/>
</dbReference>
<feature type="transmembrane region" description="Helical" evidence="6">
    <location>
        <begin position="231"/>
        <end position="255"/>
    </location>
</feature>
<reference evidence="9" key="1">
    <citation type="journal article" date="2010" name="Nat. Biotechnol.">
        <title>Draft genome sequence of the oilseed species Ricinus communis.</title>
        <authorList>
            <person name="Chan A.P."/>
            <person name="Crabtree J."/>
            <person name="Zhao Q."/>
            <person name="Lorenzi H."/>
            <person name="Orvis J."/>
            <person name="Puiu D."/>
            <person name="Melake-Berhan A."/>
            <person name="Jones K.M."/>
            <person name="Redman J."/>
            <person name="Chen G."/>
            <person name="Cahoon E.B."/>
            <person name="Gedil M."/>
            <person name="Stanke M."/>
            <person name="Haas B.J."/>
            <person name="Wortman J.R."/>
            <person name="Fraser-Liggett C.M."/>
            <person name="Ravel J."/>
            <person name="Rabinowicz P.D."/>
        </authorList>
    </citation>
    <scope>NUCLEOTIDE SEQUENCE [LARGE SCALE GENOMIC DNA]</scope>
    <source>
        <strain evidence="9">cv. Hale</strain>
    </source>
</reference>
<dbReference type="InterPro" id="IPR036513">
    <property type="entry name" value="STAS_dom_sf"/>
</dbReference>
<keyword evidence="4 6" id="KW-0472">Membrane</keyword>
<evidence type="ECO:0000256" key="6">
    <source>
        <dbReference type="SAM" id="Phobius"/>
    </source>
</evidence>
<dbReference type="PROSITE" id="PS50801">
    <property type="entry name" value="STAS"/>
    <property type="match status" value="1"/>
</dbReference>
<dbReference type="NCBIfam" id="TIGR00815">
    <property type="entry name" value="sulP"/>
    <property type="match status" value="1"/>
</dbReference>
<dbReference type="eggNOG" id="KOG0236">
    <property type="taxonomic scope" value="Eukaryota"/>
</dbReference>
<evidence type="ECO:0000256" key="5">
    <source>
        <dbReference type="SAM" id="MobiDB-lite"/>
    </source>
</evidence>
<dbReference type="SUPFAM" id="SSF52091">
    <property type="entry name" value="SpoIIaa-like"/>
    <property type="match status" value="1"/>
</dbReference>
<dbReference type="Pfam" id="PF01740">
    <property type="entry name" value="STAS"/>
    <property type="match status" value="1"/>
</dbReference>
<dbReference type="InterPro" id="IPR011547">
    <property type="entry name" value="SLC26A/SulP_dom"/>
</dbReference>
<feature type="transmembrane region" description="Helical" evidence="6">
    <location>
        <begin position="311"/>
        <end position="331"/>
    </location>
</feature>
<evidence type="ECO:0000256" key="4">
    <source>
        <dbReference type="ARBA" id="ARBA00023136"/>
    </source>
</evidence>
<dbReference type="GO" id="GO:0022857">
    <property type="term" value="F:transmembrane transporter activity"/>
    <property type="evidence" value="ECO:0000318"/>
    <property type="project" value="GO_Central"/>
</dbReference>
<feature type="compositionally biased region" description="Low complexity" evidence="5">
    <location>
        <begin position="638"/>
        <end position="652"/>
    </location>
</feature>
<dbReference type="AlphaFoldDB" id="B9TAM8"/>
<dbReference type="InParanoid" id="B9TAM8"/>
<dbReference type="STRING" id="3988.B9TAM8"/>